<evidence type="ECO:0000313" key="2">
    <source>
        <dbReference type="EMBL" id="AAO05894.1"/>
    </source>
</evidence>
<feature type="transmembrane region" description="Helical" evidence="1">
    <location>
        <begin position="375"/>
        <end position="395"/>
    </location>
</feature>
<dbReference type="PATRIC" id="fig|176280.10.peg.2197"/>
<dbReference type="RefSeq" id="WP_002456320.1">
    <property type="nucleotide sequence ID" value="NC_004461.1"/>
</dbReference>
<feature type="transmembrane region" description="Helical" evidence="1">
    <location>
        <begin position="105"/>
        <end position="127"/>
    </location>
</feature>
<dbReference type="KEGG" id="sep:SE_2252"/>
<dbReference type="HOGENOM" id="CLU_606780_0_0_9"/>
<feature type="transmembrane region" description="Helical" evidence="1">
    <location>
        <begin position="401"/>
        <end position="421"/>
    </location>
</feature>
<name>A0A0H2VJW3_STAES</name>
<dbReference type="eggNOG" id="ENOG5030EV3">
    <property type="taxonomic scope" value="Bacteria"/>
</dbReference>
<keyword evidence="1" id="KW-0472">Membrane</keyword>
<feature type="transmembrane region" description="Helical" evidence="1">
    <location>
        <begin position="160"/>
        <end position="181"/>
    </location>
</feature>
<feature type="transmembrane region" description="Helical" evidence="1">
    <location>
        <begin position="72"/>
        <end position="93"/>
    </location>
</feature>
<dbReference type="OrthoDB" id="2412971at2"/>
<evidence type="ECO:0000256" key="1">
    <source>
        <dbReference type="SAM" id="Phobius"/>
    </source>
</evidence>
<accession>A0A0H2VJW3</accession>
<feature type="transmembrane region" description="Helical" evidence="1">
    <location>
        <begin position="12"/>
        <end position="30"/>
    </location>
</feature>
<evidence type="ECO:0000313" key="3">
    <source>
        <dbReference type="Proteomes" id="UP000001411"/>
    </source>
</evidence>
<sequence>MKQFLNITQRKFIEWLIILSIFIVSIPNKWTLMISIALSLLLLKRGALGVVQLIILYMLRSQIYTPYDTQEMAHYIVSMKYILIYVIGVFFLFKYVKHWIRNEMILRFIKSTMILMLLYIIMSLVVSNDPIESILKLLNFFIPLILIVMYVSLIKKIKNLINWINQFITLVIAFTFLFIVIAPKSYLIDEESLRSVFKDAHSFAVILAMGLVLYMVTIIKQQDYDVFNLLLLNIGMIELYLSNSRHIFISVILCLMLLLPLSHMKKRIKHPIIGAMILMTIAIINQPYIYHLFIKLILKGKNSQEVFMPSDMNIKAIDYALTEHPFLGSGFGIPMIKASSEIQYFNVATSNIIFGMIIFTGIIGLTLCTIYMLHMVLLVTFPMSITILLFLITIFVNMDYIILFDSVGLGILCYIFWGIYLKEGMYQYNNGQW</sequence>
<feature type="transmembrane region" description="Helical" evidence="1">
    <location>
        <begin position="201"/>
        <end position="219"/>
    </location>
</feature>
<protein>
    <recommendedName>
        <fullName evidence="4">O-antigen ligase domain-containing protein</fullName>
    </recommendedName>
</protein>
<feature type="transmembrane region" description="Helical" evidence="1">
    <location>
        <begin position="133"/>
        <end position="153"/>
    </location>
</feature>
<dbReference type="AlphaFoldDB" id="A0A0H2VJW3"/>
<gene>
    <name evidence="2" type="ordered locus">SE_2252</name>
</gene>
<reference evidence="2 3" key="1">
    <citation type="journal article" date="2003" name="Mol. Microbiol.">
        <title>Genome-based analysis of virulence genes in a non-biofilm-forming Staphylococcus epidermidis strain (ATCC 12228).</title>
        <authorList>
            <person name="Zhang Y.Q."/>
            <person name="Ren S.X."/>
            <person name="Li H.L."/>
            <person name="Wang Y.X."/>
            <person name="Fu G."/>
            <person name="Yang J."/>
            <person name="Qin Z.Q."/>
            <person name="Miao Y.G."/>
            <person name="Wang W.Y."/>
            <person name="Chen R.S."/>
            <person name="Shen Y."/>
            <person name="Chen Z."/>
            <person name="Yuan Z.H."/>
            <person name="Zhao G.P."/>
            <person name="Qu D."/>
            <person name="Danchin A."/>
            <person name="Wen Y.M."/>
        </authorList>
    </citation>
    <scope>NUCLEOTIDE SEQUENCE [LARGE SCALE GENOMIC DNA]</scope>
    <source>
        <strain evidence="3">ATCC 12228 / FDA PCI 1200</strain>
    </source>
</reference>
<dbReference type="Proteomes" id="UP000001411">
    <property type="component" value="Chromosome"/>
</dbReference>
<keyword evidence="1" id="KW-0812">Transmembrane</keyword>
<proteinExistence type="predicted"/>
<feature type="transmembrane region" description="Helical" evidence="1">
    <location>
        <begin position="247"/>
        <end position="264"/>
    </location>
</feature>
<keyword evidence="1" id="KW-1133">Transmembrane helix</keyword>
<organism evidence="2 3">
    <name type="scientific">Staphylococcus epidermidis (strain ATCC 12228 / FDA PCI 1200)</name>
    <dbReference type="NCBI Taxonomy" id="176280"/>
    <lineage>
        <taxon>Bacteria</taxon>
        <taxon>Bacillati</taxon>
        <taxon>Bacillota</taxon>
        <taxon>Bacilli</taxon>
        <taxon>Bacillales</taxon>
        <taxon>Staphylococcaceae</taxon>
        <taxon>Staphylococcus</taxon>
    </lineage>
</organism>
<dbReference type="EMBL" id="AE015929">
    <property type="protein sequence ID" value="AAO05894.1"/>
    <property type="molecule type" value="Genomic_DNA"/>
</dbReference>
<feature type="transmembrane region" description="Helical" evidence="1">
    <location>
        <begin position="344"/>
        <end position="368"/>
    </location>
</feature>
<evidence type="ECO:0008006" key="4">
    <source>
        <dbReference type="Google" id="ProtNLM"/>
    </source>
</evidence>
<feature type="transmembrane region" description="Helical" evidence="1">
    <location>
        <begin position="271"/>
        <end position="290"/>
    </location>
</feature>